<comment type="similarity">
    <text evidence="1">Belongs to the L-aspartate dehydrogenase family.</text>
</comment>
<dbReference type="SUPFAM" id="SSF55347">
    <property type="entry name" value="Glyceraldehyde-3-phosphate dehydrogenase-like, C-terminal domain"/>
    <property type="match status" value="1"/>
</dbReference>
<dbReference type="AlphaFoldDB" id="A0A947D689"/>
<evidence type="ECO:0000259" key="2">
    <source>
        <dbReference type="Pfam" id="PF01958"/>
    </source>
</evidence>
<sequence length="283" mass="28188">MPADDVRSAAVSAGPRPRLRCGLLGYGRIGRLIAGGLAARPDGPELVGILTRTAGGPAPGSRMLDPPEAGLVCAALDDLVTRRPDLVVECASTAALVDAAPTLLAAGIDCIPLSLAAFADPGGEGVLRDAAGRGPGRILVPSGAAGALGLLAAAAAAGLRSVRFVQSYPPAVWCGTAAAGMVDLDRLVGPATFFRGSARAAARLFPHNLNAATGIALAGLGLDATEIELVADPDLPGVRYELVADVATGPIRLVIGPRPDPGPDLTAYSVLALLAGRAAAIAL</sequence>
<dbReference type="RefSeq" id="WP_261970199.1">
    <property type="nucleotide sequence ID" value="NZ_JAHHZF010000010.1"/>
</dbReference>
<evidence type="ECO:0000313" key="4">
    <source>
        <dbReference type="EMBL" id="MBT9291661.1"/>
    </source>
</evidence>
<dbReference type="InterPro" id="IPR036291">
    <property type="entry name" value="NAD(P)-bd_dom_sf"/>
</dbReference>
<name>A0A947D689_9HYPH</name>
<evidence type="ECO:0000313" key="5">
    <source>
        <dbReference type="Proteomes" id="UP000766595"/>
    </source>
</evidence>
<protein>
    <submittedName>
        <fullName evidence="4">DUF108 domain-containing protein</fullName>
    </submittedName>
</protein>
<evidence type="ECO:0000259" key="3">
    <source>
        <dbReference type="Pfam" id="PF03447"/>
    </source>
</evidence>
<dbReference type="InterPro" id="IPR002811">
    <property type="entry name" value="Asp_DH"/>
</dbReference>
<feature type="domain" description="Aspartate dehydrogenase" evidence="2">
    <location>
        <begin position="190"/>
        <end position="263"/>
    </location>
</feature>
<organism evidence="4 5">
    <name type="scientific">Prosthecodimorpha staleyi</name>
    <dbReference type="NCBI Taxonomy" id="2840188"/>
    <lineage>
        <taxon>Bacteria</taxon>
        <taxon>Pseudomonadati</taxon>
        <taxon>Pseudomonadota</taxon>
        <taxon>Alphaproteobacteria</taxon>
        <taxon>Hyphomicrobiales</taxon>
        <taxon>Ancalomicrobiaceae</taxon>
        <taxon>Prosthecodimorpha</taxon>
    </lineage>
</organism>
<reference evidence="4 5" key="1">
    <citation type="submission" date="2021-06" db="EMBL/GenBank/DDBJ databases">
        <authorList>
            <person name="Grouzdev D.S."/>
            <person name="Koziaeva V."/>
        </authorList>
    </citation>
    <scope>NUCLEOTIDE SEQUENCE [LARGE SCALE GENOMIC DNA]</scope>
    <source>
        <strain evidence="4 5">22</strain>
    </source>
</reference>
<dbReference type="GO" id="GO:0009435">
    <property type="term" value="P:NAD+ biosynthetic process"/>
    <property type="evidence" value="ECO:0007669"/>
    <property type="project" value="InterPro"/>
</dbReference>
<dbReference type="Gene3D" id="3.30.360.10">
    <property type="entry name" value="Dihydrodipicolinate Reductase, domain 2"/>
    <property type="match status" value="1"/>
</dbReference>
<dbReference type="Pfam" id="PF03447">
    <property type="entry name" value="NAD_binding_3"/>
    <property type="match status" value="1"/>
</dbReference>
<comment type="caution">
    <text evidence="4">The sequence shown here is derived from an EMBL/GenBank/DDBJ whole genome shotgun (WGS) entry which is preliminary data.</text>
</comment>
<dbReference type="EMBL" id="JAHHZF010000010">
    <property type="protein sequence ID" value="MBT9291661.1"/>
    <property type="molecule type" value="Genomic_DNA"/>
</dbReference>
<dbReference type="PANTHER" id="PTHR31873">
    <property type="entry name" value="L-ASPARTATE DEHYDROGENASE-RELATED"/>
    <property type="match status" value="1"/>
</dbReference>
<proteinExistence type="inferred from homology"/>
<dbReference type="Proteomes" id="UP000766595">
    <property type="component" value="Unassembled WGS sequence"/>
</dbReference>
<dbReference type="PANTHER" id="PTHR31873:SF6">
    <property type="entry name" value="ASPARTATE DEHYDROGENASE DOMAIN-CONTAINING PROTEIN"/>
    <property type="match status" value="1"/>
</dbReference>
<dbReference type="InterPro" id="IPR005106">
    <property type="entry name" value="Asp/hSer_DH_NAD-bd"/>
</dbReference>
<dbReference type="Gene3D" id="3.40.50.720">
    <property type="entry name" value="NAD(P)-binding Rossmann-like Domain"/>
    <property type="match status" value="1"/>
</dbReference>
<gene>
    <name evidence="4" type="ORF">KL771_19500</name>
</gene>
<dbReference type="GO" id="GO:0033735">
    <property type="term" value="F:aspartate dehydrogenase [NAD(P)+] activity"/>
    <property type="evidence" value="ECO:0007669"/>
    <property type="project" value="InterPro"/>
</dbReference>
<feature type="domain" description="Aspartate/homoserine dehydrogenase NAD-binding" evidence="3">
    <location>
        <begin position="25"/>
        <end position="141"/>
    </location>
</feature>
<dbReference type="GO" id="GO:0050661">
    <property type="term" value="F:NADP binding"/>
    <property type="evidence" value="ECO:0007669"/>
    <property type="project" value="InterPro"/>
</dbReference>
<keyword evidence="5" id="KW-1185">Reference proteome</keyword>
<dbReference type="SUPFAM" id="SSF51735">
    <property type="entry name" value="NAD(P)-binding Rossmann-fold domains"/>
    <property type="match status" value="1"/>
</dbReference>
<evidence type="ECO:0000256" key="1">
    <source>
        <dbReference type="ARBA" id="ARBA00008331"/>
    </source>
</evidence>
<dbReference type="Pfam" id="PF01958">
    <property type="entry name" value="Asp_DH_C"/>
    <property type="match status" value="1"/>
</dbReference>
<accession>A0A947D689</accession>